<dbReference type="GO" id="GO:0006779">
    <property type="term" value="P:porphyrin-containing compound biosynthetic process"/>
    <property type="evidence" value="ECO:0007669"/>
    <property type="project" value="InterPro"/>
</dbReference>
<gene>
    <name evidence="2" type="ORF">HY730_07665</name>
</gene>
<dbReference type="Gene3D" id="3.20.20.210">
    <property type="match status" value="1"/>
</dbReference>
<proteinExistence type="predicted"/>
<accession>A0A933LQJ2</accession>
<reference evidence="2" key="1">
    <citation type="submission" date="2020-07" db="EMBL/GenBank/DDBJ databases">
        <title>Huge and variable diversity of episymbiotic CPR bacteria and DPANN archaea in groundwater ecosystems.</title>
        <authorList>
            <person name="He C.Y."/>
            <person name="Keren R."/>
            <person name="Whittaker M."/>
            <person name="Farag I.F."/>
            <person name="Doudna J."/>
            <person name="Cate J.H.D."/>
            <person name="Banfield J.F."/>
        </authorList>
    </citation>
    <scope>NUCLEOTIDE SEQUENCE</scope>
    <source>
        <strain evidence="2">NC_groundwater_1482_Ag_S-0.65um_47_24</strain>
    </source>
</reference>
<dbReference type="InterPro" id="IPR038071">
    <property type="entry name" value="UROD/MetE-like_sf"/>
</dbReference>
<evidence type="ECO:0000313" key="2">
    <source>
        <dbReference type="EMBL" id="MBI4596233.1"/>
    </source>
</evidence>
<dbReference type="EMBL" id="JACQWF010000338">
    <property type="protein sequence ID" value="MBI4596233.1"/>
    <property type="molecule type" value="Genomic_DNA"/>
</dbReference>
<evidence type="ECO:0000259" key="1">
    <source>
        <dbReference type="Pfam" id="PF01208"/>
    </source>
</evidence>
<comment type="caution">
    <text evidence="2">The sequence shown here is derived from an EMBL/GenBank/DDBJ whole genome shotgun (WGS) entry which is preliminary data.</text>
</comment>
<dbReference type="InterPro" id="IPR000257">
    <property type="entry name" value="Uroporphyrinogen_deCOase"/>
</dbReference>
<name>A0A933LQJ2_UNCTE</name>
<organism evidence="2 3">
    <name type="scientific">Tectimicrobiota bacterium</name>
    <dbReference type="NCBI Taxonomy" id="2528274"/>
    <lineage>
        <taxon>Bacteria</taxon>
        <taxon>Pseudomonadati</taxon>
        <taxon>Nitrospinota/Tectimicrobiota group</taxon>
        <taxon>Candidatus Tectimicrobiota</taxon>
    </lineage>
</organism>
<evidence type="ECO:0000313" key="3">
    <source>
        <dbReference type="Proteomes" id="UP000772181"/>
    </source>
</evidence>
<dbReference type="PANTHER" id="PTHR47099">
    <property type="entry name" value="METHYLCOBAMIDE:COM METHYLTRANSFERASE MTBA"/>
    <property type="match status" value="1"/>
</dbReference>
<dbReference type="GO" id="GO:0004853">
    <property type="term" value="F:uroporphyrinogen decarboxylase activity"/>
    <property type="evidence" value="ECO:0007669"/>
    <property type="project" value="InterPro"/>
</dbReference>
<dbReference type="Proteomes" id="UP000772181">
    <property type="component" value="Unassembled WGS sequence"/>
</dbReference>
<dbReference type="Pfam" id="PF01208">
    <property type="entry name" value="URO-D"/>
    <property type="match status" value="1"/>
</dbReference>
<dbReference type="SUPFAM" id="SSF51726">
    <property type="entry name" value="UROD/MetE-like"/>
    <property type="match status" value="1"/>
</dbReference>
<feature type="domain" description="Uroporphyrinogen decarboxylase (URO-D)" evidence="1">
    <location>
        <begin position="187"/>
        <end position="375"/>
    </location>
</feature>
<dbReference type="InterPro" id="IPR052024">
    <property type="entry name" value="Methanogen_methyltrans"/>
</dbReference>
<dbReference type="AlphaFoldDB" id="A0A933LQJ2"/>
<sequence>MMDNLLLWQERFARIKKVINLEPVDRVPVVYMGVAFAPRYMGRSIAEFCADPDVALNVTLAAMDKIGGWDGCNTPAGGRITAALTTTWLSHLEVPGRGLPPDSLWQVRESEVMTIDDYDTILNKGWKAFFNSYLPRVIDPREIQDLIEWIGANAQRRWQLYQEKGYVIVSDAPIRAHIPFEPLCGGRSMQKFFFDLYRIPDKVQAVMDVMLEETLAQINAAVPVFGIGGSWVGGWRAASAIVAPKLWDRFVWPYYLKIIDALIAKGITPVLHWDHDWTRNLMHLRELPARKCLFNPDGMTNLTKFKELVGDRMAMMGDIPASLLAAGTPDDVHKYVHEQVELFEGTGLILCPGCDAPINAKPENMEAFVAAAHKYGQAAI</sequence>
<dbReference type="PANTHER" id="PTHR47099:SF1">
    <property type="entry name" value="METHYLCOBAMIDE:COM METHYLTRANSFERASE MTBA"/>
    <property type="match status" value="1"/>
</dbReference>
<protein>
    <submittedName>
        <fullName evidence="2">Uroporphyrinogen-III decarboxylase</fullName>
    </submittedName>
</protein>